<feature type="compositionally biased region" description="Acidic residues" evidence="4">
    <location>
        <begin position="673"/>
        <end position="684"/>
    </location>
</feature>
<dbReference type="AlphaFoldDB" id="A0A9W8CSJ7"/>
<dbReference type="InterPro" id="IPR038904">
    <property type="entry name" value="BRAT1"/>
</dbReference>
<dbReference type="OrthoDB" id="5575397at2759"/>
<proteinExistence type="inferred from homology"/>
<dbReference type="Proteomes" id="UP001149813">
    <property type="component" value="Unassembled WGS sequence"/>
</dbReference>
<dbReference type="InterPro" id="IPR016024">
    <property type="entry name" value="ARM-type_fold"/>
</dbReference>
<name>A0A9W8CSJ7_9FUNG</name>
<evidence type="ECO:0000313" key="6">
    <source>
        <dbReference type="Proteomes" id="UP001149813"/>
    </source>
</evidence>
<dbReference type="GO" id="GO:0006974">
    <property type="term" value="P:DNA damage response"/>
    <property type="evidence" value="ECO:0007669"/>
    <property type="project" value="InterPro"/>
</dbReference>
<keyword evidence="6" id="KW-1185">Reference proteome</keyword>
<accession>A0A9W8CSJ7</accession>
<dbReference type="PANTHER" id="PTHR21331:SF2">
    <property type="entry name" value="BRCA1-ASSOCIATED ATM ACTIVATOR 1"/>
    <property type="match status" value="1"/>
</dbReference>
<feature type="region of interest" description="Disordered" evidence="4">
    <location>
        <begin position="667"/>
        <end position="692"/>
    </location>
</feature>
<reference evidence="5" key="1">
    <citation type="submission" date="2022-07" db="EMBL/GenBank/DDBJ databases">
        <title>Phylogenomic reconstructions and comparative analyses of Kickxellomycotina fungi.</title>
        <authorList>
            <person name="Reynolds N.K."/>
            <person name="Stajich J.E."/>
            <person name="Barry K."/>
            <person name="Grigoriev I.V."/>
            <person name="Crous P."/>
            <person name="Smith M.E."/>
        </authorList>
    </citation>
    <scope>NUCLEOTIDE SEQUENCE</scope>
    <source>
        <strain evidence="5">NBRC 32514</strain>
    </source>
</reference>
<sequence>MIPPNTAVHGSVMRGVLQHLPTMSTRIVDDTRHEKVLAYMRLFLASPDALRQLQEWDALTTLSQSLASTDARVTSVAMRFLADMVAHADGGRVWAQVFAEHPEVVAWVARAADSAEALERLASVYFLRRAAEHRCRQDTHLEGLLELVDVGRLVVRRTLDSSHYVAHEAAHLLAALCWHGDGRGDGDGRVEDAWVQVACGMRVPTARLGVARVLLAHTRVEVRRHVARGLVLGDGLFDGDRAVRDRALDVLEAMVRVTGDVAGALGVLQKTGGSGRDVLRALAAVVRAAPGHATCREIAGMCAAALEQSVEGGELAFAAAPGVRVAGRRLGVEVARVVDAYGGGGAWGASVADALARVLADGRVLRGQAHQPLLRAVLSAARRMMAHAATGSPDCSSLLAAVGGLVGDFGVHSGALRIALDAVAGALANAVADAEFVGRVVGGVRGRLADVEWEGRDLAVEFVATCVRSVGWPAARAVAEPLVGDLRGAMADPDEYVRASAASALAAIIEARLADGLPGVSVDPRELACLLADSEAVVRRAAADLLCALVHDGPSRLLRDLACVRAVVDAGLLRRLARDEDFEVRVRCARVVSAVVWLMHFSQETAGEATSETASEVEAAAPDGLGLEKLNADTLLVEMCADSSRYVRRVCFDSLVAMRQAIGEQKDEQNCEAGEETDGVEEADGQGKRQRTRGARDGRVAFVRRLRVVDYVALERSLDLEHLYHEALDAPVERDLMDEDDEANCGNNILECY</sequence>
<evidence type="ECO:0000256" key="1">
    <source>
        <dbReference type="ARBA" id="ARBA00004496"/>
    </source>
</evidence>
<comment type="caution">
    <text evidence="5">The sequence shown here is derived from an EMBL/GenBank/DDBJ whole genome shotgun (WGS) entry which is preliminary data.</text>
</comment>
<evidence type="ECO:0008006" key="7">
    <source>
        <dbReference type="Google" id="ProtNLM"/>
    </source>
</evidence>
<evidence type="ECO:0000256" key="3">
    <source>
        <dbReference type="ARBA" id="ARBA00061308"/>
    </source>
</evidence>
<dbReference type="Gene3D" id="1.25.10.10">
    <property type="entry name" value="Leucine-rich Repeat Variant"/>
    <property type="match status" value="3"/>
</dbReference>
<comment type="similarity">
    <text evidence="3">Belongs to the BRAT1 family.</text>
</comment>
<keyword evidence="2" id="KW-0963">Cytoplasm</keyword>
<evidence type="ECO:0000256" key="4">
    <source>
        <dbReference type="SAM" id="MobiDB-lite"/>
    </source>
</evidence>
<dbReference type="EMBL" id="JANBOJ010000098">
    <property type="protein sequence ID" value="KAJ1722711.1"/>
    <property type="molecule type" value="Genomic_DNA"/>
</dbReference>
<comment type="subcellular location">
    <subcellularLocation>
        <location evidence="1">Cytoplasm</location>
    </subcellularLocation>
</comment>
<evidence type="ECO:0000256" key="2">
    <source>
        <dbReference type="ARBA" id="ARBA00022490"/>
    </source>
</evidence>
<protein>
    <recommendedName>
        <fullName evidence="7">ARM repeat-containing protein</fullName>
    </recommendedName>
</protein>
<evidence type="ECO:0000313" key="5">
    <source>
        <dbReference type="EMBL" id="KAJ1722711.1"/>
    </source>
</evidence>
<dbReference type="GO" id="GO:0005634">
    <property type="term" value="C:nucleus"/>
    <property type="evidence" value="ECO:0007669"/>
    <property type="project" value="TreeGrafter"/>
</dbReference>
<dbReference type="SUPFAM" id="SSF48371">
    <property type="entry name" value="ARM repeat"/>
    <property type="match status" value="1"/>
</dbReference>
<dbReference type="PANTHER" id="PTHR21331">
    <property type="entry name" value="BRCA1-ASSOCIATED ATM ACTIVATOR 1"/>
    <property type="match status" value="1"/>
</dbReference>
<organism evidence="5 6">
    <name type="scientific">Coemansia erecta</name>
    <dbReference type="NCBI Taxonomy" id="147472"/>
    <lineage>
        <taxon>Eukaryota</taxon>
        <taxon>Fungi</taxon>
        <taxon>Fungi incertae sedis</taxon>
        <taxon>Zoopagomycota</taxon>
        <taxon>Kickxellomycotina</taxon>
        <taxon>Kickxellomycetes</taxon>
        <taxon>Kickxellales</taxon>
        <taxon>Kickxellaceae</taxon>
        <taxon>Coemansia</taxon>
    </lineage>
</organism>
<dbReference type="InterPro" id="IPR011989">
    <property type="entry name" value="ARM-like"/>
</dbReference>
<gene>
    <name evidence="5" type="ORF">LPJ53_002884</name>
</gene>
<dbReference type="GO" id="GO:0005737">
    <property type="term" value="C:cytoplasm"/>
    <property type="evidence" value="ECO:0007669"/>
    <property type="project" value="UniProtKB-SubCell"/>
</dbReference>